<dbReference type="GO" id="GO:0038023">
    <property type="term" value="F:signaling receptor activity"/>
    <property type="evidence" value="ECO:0007669"/>
    <property type="project" value="TreeGrafter"/>
</dbReference>
<dbReference type="GeneTree" id="ENSGT00940000158556"/>
<dbReference type="PROSITE" id="PS50022">
    <property type="entry name" value="FA58C_3"/>
    <property type="match status" value="2"/>
</dbReference>
<name>A0A8C5LSD4_9ANUR</name>
<dbReference type="FunFam" id="2.60.120.260:FF:000002">
    <property type="entry name" value="Coagulation factor VIII"/>
    <property type="match status" value="2"/>
</dbReference>
<dbReference type="CDD" id="cd00057">
    <property type="entry name" value="FA58C"/>
    <property type="match status" value="2"/>
</dbReference>
<evidence type="ECO:0000313" key="15">
    <source>
        <dbReference type="Proteomes" id="UP000694569"/>
    </source>
</evidence>
<keyword evidence="8 10" id="KW-1015">Disulfide bond</keyword>
<dbReference type="InterPro" id="IPR008972">
    <property type="entry name" value="Cupredoxin"/>
</dbReference>
<dbReference type="GO" id="GO:0005886">
    <property type="term" value="C:plasma membrane"/>
    <property type="evidence" value="ECO:0007669"/>
    <property type="project" value="TreeGrafter"/>
</dbReference>
<evidence type="ECO:0000256" key="3">
    <source>
        <dbReference type="ARBA" id="ARBA00022525"/>
    </source>
</evidence>
<gene>
    <name evidence="14" type="primary">F5</name>
</gene>
<dbReference type="FunFam" id="2.60.40.420:FF:000028">
    <property type="entry name" value="Ceruloplasmin"/>
    <property type="match status" value="2"/>
</dbReference>
<dbReference type="Gene3D" id="2.60.40.420">
    <property type="entry name" value="Cupredoxins - blue copper proteins"/>
    <property type="match status" value="5"/>
</dbReference>
<comment type="similarity">
    <text evidence="2">Belongs to the multicopper oxidase family.</text>
</comment>
<feature type="disulfide bond" evidence="10">
    <location>
        <begin position="580"/>
        <end position="661"/>
    </location>
</feature>
<keyword evidence="6" id="KW-0677">Repeat</keyword>
<keyword evidence="7" id="KW-0106">Calcium</keyword>
<feature type="disulfide bond" evidence="10">
    <location>
        <begin position="247"/>
        <end position="328"/>
    </location>
</feature>
<evidence type="ECO:0000259" key="13">
    <source>
        <dbReference type="PROSITE" id="PS50022"/>
    </source>
</evidence>
<keyword evidence="3" id="KW-0964">Secreted</keyword>
<dbReference type="Pfam" id="PF07731">
    <property type="entry name" value="Cu-oxidase_2"/>
    <property type="match status" value="1"/>
</dbReference>
<dbReference type="PROSITE" id="PS01285">
    <property type="entry name" value="FA58C_1"/>
    <property type="match status" value="2"/>
</dbReference>
<feature type="disulfide bond" evidence="10">
    <location>
        <begin position="1686"/>
        <end position="1837"/>
    </location>
</feature>
<keyword evidence="9" id="KW-0325">Glycoprotein</keyword>
<dbReference type="PANTHER" id="PTHR46806">
    <property type="entry name" value="F5/8 TYPE C DOMAIN-CONTAINING PROTEIN"/>
    <property type="match status" value="1"/>
</dbReference>
<dbReference type="Pfam" id="PF00754">
    <property type="entry name" value="F5_F8_type_C"/>
    <property type="match status" value="2"/>
</dbReference>
<feature type="region of interest" description="Disordered" evidence="11">
    <location>
        <begin position="762"/>
        <end position="797"/>
    </location>
</feature>
<dbReference type="FunFam" id="2.60.40.420:FF:000011">
    <property type="entry name" value="Coagulation factor VIII (Predicted)"/>
    <property type="match status" value="1"/>
</dbReference>
<proteinExistence type="inferred from homology"/>
<dbReference type="InterPro" id="IPR024715">
    <property type="entry name" value="Factor_5/8-like"/>
</dbReference>
<sequence>MDPGKHPSLLLFLVLGSLALCCPRASAVLREYYVAAVVTEWNYQNQQNQSPNFIFKKLIYREYEAGFKTAKPAPELSGILGPTLHAEVGDTLRIHFNNMANKPLTIHPQGIKYGKTSEGSDYADSTFNLEKMDDAVLPGQTYTYNWDIPESVGPKDADPFCLTYIYYSHENMVQDFNSGLVGTLLICKNGSLNDNGLQKFFKKEFILMFAVFDESQSSLTASPKDDGMLMYTVNGYVNGTMPVFEACVGDTISWHIIGMSSKPELFSVHFFGQSLEQNRHRMSVIGLVGSSSTTANMTVNQIGKWLISSLNHKHLQAGMHCYIDVKLCGDKSASIRRLSLFQKRYIKVWEHFIAAEEVMWDYNHGSKDKLSYTQKYKKVIYKEYTDKTFTKRVPPASDSLLGPIIRAQVKDTITVVFKNMASKPYSIYPHGVSIHKDHEGATYPPNLKGAETQDQAVMPGDIRTYQWTVLDTDEPTRNDSQCLSRMYHSAVNIHRDIASGLIGPLLICKSMSLNTRGYQEKADEEQVAMFTVFDENQSWYREENLKGLQKDSRTQPSEYNANVIQTINGNSILNTILGFCHSHIVQWHVASVGFVDEILSVHITGHLFRYRKRREDVINLFPMSSESVTVEMDNQGIWLFGTYGVSKKNKDLKIRFRDAICIAEQDYNYDDDVVANSIENVHPPATGNLQPIDRRNAEEVKDYDEIDTEDNIDTKVNNDYSDLLAEMFKIRSLRNNTDAKAEELNLTALAIEDMHESTLTENITASRSPTVLKENESNSSYDLSGEEKYSLDGQKNTSSEIDAEISLTGSDNASATNINRGVNKTMLMNDKTFELNTTETVEEKREWFNNVKENGNNTFVMKVASDTSEGTENPDFIYEDDYNDLGVFTDRPIMENKSIEDKTQSAMVVANNLEETETKSVVKRHILNTRENATFNEIDIPDVPTDENEFHSTTSKNINSDEILPPIPENVPPILKSPNDATDFPSETSERHILNTRENATFNENDNPDVPTDEHDFHSTTSKNINSDDILPPVPENVPPIIKSPNDATDFPSETTESKSNDVTEEYDSGDLTTSSISPSDFGNLMKKESIHSTSTNSFFENLQITTAPTYNGFATTPGHTMDEYVDEEFREMFGDHILEDVMQAIFFKPDANDTDTDAEGHHLTFPEEKDHDNITRLHNDSLALPVNGNSHEEPLKIQEDMTVDQTVQVAKIRNNTMTKKIRSVQRQKGVGKIPGQRTGFYRYYAIKNDSSETQNLIEVNENFQANISIRSGSGKPGLSPRGLKPEIIIGVPRDNDEGYNEYDYDSMNEDDNTPNFQYIKFEDPYKVTTDDDMNSFSNPDMIIERYLRSAKGKMRNYFIAAEEIQWDYTGMQKSWSNVHESAKSQLRGTQFTKVIYRQYTDGTFQRPELQGEYEEHLGILGPVIRAEVEDVIQVTFKNFASRAYSIHAHGVSYEKSSEGWSYEDESHEWLKKDDLVKPGESHVYVWYAKKQSGPEPEGFDCRAWVYYSAVNPERDIHSGLIGPLLICRNGTLDKNNRPLGVREFTLLFMTFEEEKSWYSEKIVRKPCTEMTAKPSSSMKCYNFHAINGIMYNLQGLQMYEGEKVRWHLLNMGGPKDTHVVHFHGQTFIENTNKESQHGIYPLLPGSFATIEMVPSKVGRWLLDTEVAEYQQAGMQAIFQITDAECNLPLGMEAGSISDHQITAAHHIDYWEPRLARLNYAGSYNAWSAEMNKTSLPWIQVDLEKQLLITGIKTQGASKYFTSFYTKEFFIVYSKDRKKWSTFKGNTIGLQKLFQGNTDSSTITENEIEPPISARYIRVYPTKYSNKPTIRMELLGCEIQGCFKPLGMENNLITDEQITASSYKTSWYRTWKPSLARLNKQGMVNAWQAKSNNNQQWLQIDFLQTKKLTGIATQGVKSFTTEMYVTGYTVFYSENGNDWNAYTDPSTKMEKIFKGNSNNYGHVRNQFKTPIFSRFLKIIPKTWSENIAMRIEIYGCDL</sequence>
<evidence type="ECO:0000256" key="1">
    <source>
        <dbReference type="ARBA" id="ARBA00004613"/>
    </source>
</evidence>
<evidence type="ECO:0000313" key="14">
    <source>
        <dbReference type="Ensembl" id="ENSLLEP00000001621.1"/>
    </source>
</evidence>
<evidence type="ECO:0000256" key="7">
    <source>
        <dbReference type="ARBA" id="ARBA00022837"/>
    </source>
</evidence>
<dbReference type="Ensembl" id="ENSLLET00000001701.1">
    <property type="protein sequence ID" value="ENSLLEP00000001621.1"/>
    <property type="gene ID" value="ENSLLEG00000001022.1"/>
</dbReference>
<feature type="compositionally biased region" description="Polar residues" evidence="11">
    <location>
        <begin position="1071"/>
        <end position="1080"/>
    </location>
</feature>
<organism evidence="14 15">
    <name type="scientific">Leptobrachium leishanense</name>
    <name type="common">Leishan spiny toad</name>
    <dbReference type="NCBI Taxonomy" id="445787"/>
    <lineage>
        <taxon>Eukaryota</taxon>
        <taxon>Metazoa</taxon>
        <taxon>Chordata</taxon>
        <taxon>Craniata</taxon>
        <taxon>Vertebrata</taxon>
        <taxon>Euteleostomi</taxon>
        <taxon>Amphibia</taxon>
        <taxon>Batrachia</taxon>
        <taxon>Anura</taxon>
        <taxon>Pelobatoidea</taxon>
        <taxon>Megophryidae</taxon>
        <taxon>Leptobrachium</taxon>
    </lineage>
</organism>
<evidence type="ECO:0000256" key="4">
    <source>
        <dbReference type="ARBA" id="ARBA00022723"/>
    </source>
</evidence>
<evidence type="ECO:0000256" key="8">
    <source>
        <dbReference type="ARBA" id="ARBA00023157"/>
    </source>
</evidence>
<dbReference type="GO" id="GO:0005576">
    <property type="term" value="C:extracellular region"/>
    <property type="evidence" value="ECO:0007669"/>
    <property type="project" value="UniProtKB-SubCell"/>
</dbReference>
<feature type="region of interest" description="Disordered" evidence="11">
    <location>
        <begin position="941"/>
        <end position="965"/>
    </location>
</feature>
<dbReference type="PROSITE" id="PS00079">
    <property type="entry name" value="MULTICOPPER_OXIDASE1"/>
    <property type="match status" value="1"/>
</dbReference>
<keyword evidence="4" id="KW-0479">Metal-binding</keyword>
<feature type="disulfide bond" evidence="10">
    <location>
        <begin position="161"/>
        <end position="187"/>
    </location>
</feature>
<dbReference type="GO" id="GO:0005507">
    <property type="term" value="F:copper ion binding"/>
    <property type="evidence" value="ECO:0007669"/>
    <property type="project" value="InterPro"/>
</dbReference>
<feature type="domain" description="F5/8 type C" evidence="13">
    <location>
        <begin position="1686"/>
        <end position="1837"/>
    </location>
</feature>
<dbReference type="SMART" id="SM00231">
    <property type="entry name" value="FA58C"/>
    <property type="match status" value="2"/>
</dbReference>
<dbReference type="GO" id="GO:0016491">
    <property type="term" value="F:oxidoreductase activity"/>
    <property type="evidence" value="ECO:0007669"/>
    <property type="project" value="InterPro"/>
</dbReference>
<feature type="disulfide bond" evidence="10">
    <location>
        <begin position="482"/>
        <end position="508"/>
    </location>
</feature>
<dbReference type="SUPFAM" id="SSF49503">
    <property type="entry name" value="Cupredoxins"/>
    <property type="match status" value="6"/>
</dbReference>
<evidence type="ECO:0000256" key="10">
    <source>
        <dbReference type="PIRSR" id="PIRSR000354-1"/>
    </source>
</evidence>
<protein>
    <submittedName>
        <fullName evidence="14">Coagulation factor V</fullName>
    </submittedName>
</protein>
<reference evidence="14" key="2">
    <citation type="submission" date="2025-09" db="UniProtKB">
        <authorList>
            <consortium name="Ensembl"/>
        </authorList>
    </citation>
    <scope>IDENTIFICATION</scope>
</reference>
<dbReference type="Gene3D" id="2.60.120.260">
    <property type="entry name" value="Galactose-binding domain-like"/>
    <property type="match status" value="2"/>
</dbReference>
<evidence type="ECO:0000256" key="9">
    <source>
        <dbReference type="ARBA" id="ARBA00023180"/>
    </source>
</evidence>
<accession>A0A8C5LSD4</accession>
<dbReference type="InterPro" id="IPR011707">
    <property type="entry name" value="Cu-oxidase-like_N"/>
</dbReference>
<keyword evidence="15" id="KW-1185">Reference proteome</keyword>
<feature type="region of interest" description="Disordered" evidence="11">
    <location>
        <begin position="1001"/>
        <end position="1080"/>
    </location>
</feature>
<feature type="signal peptide" evidence="12">
    <location>
        <begin position="1"/>
        <end position="27"/>
    </location>
</feature>
<reference evidence="14" key="1">
    <citation type="submission" date="2025-08" db="UniProtKB">
        <authorList>
            <consortium name="Ensembl"/>
        </authorList>
    </citation>
    <scope>IDENTIFICATION</scope>
</reference>
<feature type="chain" id="PRO_5034606460" evidence="12">
    <location>
        <begin position="28"/>
        <end position="1998"/>
    </location>
</feature>
<dbReference type="OrthoDB" id="2121828at2759"/>
<feature type="compositionally biased region" description="Polar residues" evidence="11">
    <location>
        <begin position="951"/>
        <end position="960"/>
    </location>
</feature>
<dbReference type="PIRSF" id="PIRSF000354">
    <property type="entry name" value="Factors_V_VIII"/>
    <property type="match status" value="1"/>
</dbReference>
<dbReference type="InterPro" id="IPR011706">
    <property type="entry name" value="Cu-oxidase_C"/>
</dbReference>
<keyword evidence="5 12" id="KW-0732">Signal</keyword>
<evidence type="ECO:0000256" key="11">
    <source>
        <dbReference type="SAM" id="MobiDB-lite"/>
    </source>
</evidence>
<evidence type="ECO:0000256" key="6">
    <source>
        <dbReference type="ARBA" id="ARBA00022737"/>
    </source>
</evidence>
<dbReference type="Proteomes" id="UP000694569">
    <property type="component" value="Unplaced"/>
</dbReference>
<evidence type="ECO:0000256" key="12">
    <source>
        <dbReference type="SAM" id="SignalP"/>
    </source>
</evidence>
<feature type="disulfide bond" evidence="10">
    <location>
        <begin position="1502"/>
        <end position="1528"/>
    </location>
</feature>
<dbReference type="InterPro" id="IPR000421">
    <property type="entry name" value="FA58C"/>
</dbReference>
<feature type="domain" description="F5/8 type C" evidence="13">
    <location>
        <begin position="1842"/>
        <end position="1996"/>
    </location>
</feature>
<evidence type="ECO:0000256" key="2">
    <source>
        <dbReference type="ARBA" id="ARBA00010609"/>
    </source>
</evidence>
<dbReference type="InterPro" id="IPR033138">
    <property type="entry name" value="Cu_oxidase_CS"/>
</dbReference>
<comment type="subcellular location">
    <subcellularLocation>
        <location evidence="1">Secreted</location>
    </subcellularLocation>
</comment>
<dbReference type="PANTHER" id="PTHR46806:SF10">
    <property type="entry name" value="COAGULATION FACTOR V"/>
    <property type="match status" value="1"/>
</dbReference>
<dbReference type="InterPro" id="IPR050633">
    <property type="entry name" value="Neuropilin_MCO_CoagFactor"/>
</dbReference>
<dbReference type="Pfam" id="PF07732">
    <property type="entry name" value="Cu-oxidase_3"/>
    <property type="match status" value="2"/>
</dbReference>
<dbReference type="PROSITE" id="PS01286">
    <property type="entry name" value="FA58C_2"/>
    <property type="match status" value="1"/>
</dbReference>
<dbReference type="SUPFAM" id="SSF49785">
    <property type="entry name" value="Galactose-binding domain-like"/>
    <property type="match status" value="2"/>
</dbReference>
<evidence type="ECO:0000256" key="5">
    <source>
        <dbReference type="ARBA" id="ARBA00022729"/>
    </source>
</evidence>
<dbReference type="InterPro" id="IPR008979">
    <property type="entry name" value="Galactose-bd-like_sf"/>
</dbReference>